<dbReference type="AlphaFoldDB" id="A0AAN9MTA8"/>
<keyword evidence="1" id="KW-0472">Membrane</keyword>
<evidence type="ECO:0000256" key="1">
    <source>
        <dbReference type="SAM" id="Phobius"/>
    </source>
</evidence>
<protein>
    <submittedName>
        <fullName evidence="2">Uncharacterized protein</fullName>
    </submittedName>
</protein>
<reference evidence="2 3" key="1">
    <citation type="submission" date="2024-01" db="EMBL/GenBank/DDBJ databases">
        <title>The genomes of 5 underutilized Papilionoideae crops provide insights into root nodulation and disease resistanc.</title>
        <authorList>
            <person name="Jiang F."/>
        </authorList>
    </citation>
    <scope>NUCLEOTIDE SEQUENCE [LARGE SCALE GENOMIC DNA]</scope>
    <source>
        <strain evidence="2">LVBAO_FW01</strain>
        <tissue evidence="2">Leaves</tissue>
    </source>
</reference>
<organism evidence="2 3">
    <name type="scientific">Canavalia gladiata</name>
    <name type="common">Sword bean</name>
    <name type="synonym">Dolichos gladiatus</name>
    <dbReference type="NCBI Taxonomy" id="3824"/>
    <lineage>
        <taxon>Eukaryota</taxon>
        <taxon>Viridiplantae</taxon>
        <taxon>Streptophyta</taxon>
        <taxon>Embryophyta</taxon>
        <taxon>Tracheophyta</taxon>
        <taxon>Spermatophyta</taxon>
        <taxon>Magnoliopsida</taxon>
        <taxon>eudicotyledons</taxon>
        <taxon>Gunneridae</taxon>
        <taxon>Pentapetalae</taxon>
        <taxon>rosids</taxon>
        <taxon>fabids</taxon>
        <taxon>Fabales</taxon>
        <taxon>Fabaceae</taxon>
        <taxon>Papilionoideae</taxon>
        <taxon>50 kb inversion clade</taxon>
        <taxon>NPAAA clade</taxon>
        <taxon>indigoferoid/millettioid clade</taxon>
        <taxon>Phaseoleae</taxon>
        <taxon>Canavalia</taxon>
    </lineage>
</organism>
<dbReference type="Proteomes" id="UP001367508">
    <property type="component" value="Unassembled WGS sequence"/>
</dbReference>
<proteinExistence type="predicted"/>
<evidence type="ECO:0000313" key="2">
    <source>
        <dbReference type="EMBL" id="KAK7360464.1"/>
    </source>
</evidence>
<keyword evidence="1" id="KW-1133">Transmembrane helix</keyword>
<dbReference type="EMBL" id="JAYMYQ010000001">
    <property type="protein sequence ID" value="KAK7360464.1"/>
    <property type="molecule type" value="Genomic_DNA"/>
</dbReference>
<gene>
    <name evidence="2" type="ORF">VNO77_02458</name>
</gene>
<feature type="transmembrane region" description="Helical" evidence="1">
    <location>
        <begin position="39"/>
        <end position="61"/>
    </location>
</feature>
<evidence type="ECO:0000313" key="3">
    <source>
        <dbReference type="Proteomes" id="UP001367508"/>
    </source>
</evidence>
<sequence>MHEAFPRLYPGFGPSLDSKRKCTVVLDHCILYFHWKFQVIFVVTSAVRFFLVSILCIFHLCQYNGFSNIERLDNAVKIYSFMENQCVHDCLQVSLFQYLAYVLGYAYAIPVS</sequence>
<accession>A0AAN9MTA8</accession>
<name>A0AAN9MTA8_CANGL</name>
<keyword evidence="3" id="KW-1185">Reference proteome</keyword>
<keyword evidence="1" id="KW-0812">Transmembrane</keyword>
<comment type="caution">
    <text evidence="2">The sequence shown here is derived from an EMBL/GenBank/DDBJ whole genome shotgun (WGS) entry which is preliminary data.</text>
</comment>